<accession>A0A382ZRX9</accession>
<gene>
    <name evidence="1" type="ORF">METZ01_LOCUS451098</name>
</gene>
<name>A0A382ZRX9_9ZZZZ</name>
<protein>
    <submittedName>
        <fullName evidence="1">Uncharacterized protein</fullName>
    </submittedName>
</protein>
<evidence type="ECO:0000313" key="1">
    <source>
        <dbReference type="EMBL" id="SVD98244.1"/>
    </source>
</evidence>
<sequence>IRIVDELADFLLNRKFSLIINRYTAGKGKNN</sequence>
<dbReference type="EMBL" id="UINC01186157">
    <property type="protein sequence ID" value="SVD98244.1"/>
    <property type="molecule type" value="Genomic_DNA"/>
</dbReference>
<proteinExistence type="predicted"/>
<organism evidence="1">
    <name type="scientific">marine metagenome</name>
    <dbReference type="NCBI Taxonomy" id="408172"/>
    <lineage>
        <taxon>unclassified sequences</taxon>
        <taxon>metagenomes</taxon>
        <taxon>ecological metagenomes</taxon>
    </lineage>
</organism>
<reference evidence="1" key="1">
    <citation type="submission" date="2018-05" db="EMBL/GenBank/DDBJ databases">
        <authorList>
            <person name="Lanie J.A."/>
            <person name="Ng W.-L."/>
            <person name="Kazmierczak K.M."/>
            <person name="Andrzejewski T.M."/>
            <person name="Davidsen T.M."/>
            <person name="Wayne K.J."/>
            <person name="Tettelin H."/>
            <person name="Glass J.I."/>
            <person name="Rusch D."/>
            <person name="Podicherti R."/>
            <person name="Tsui H.-C.T."/>
            <person name="Winkler M.E."/>
        </authorList>
    </citation>
    <scope>NUCLEOTIDE SEQUENCE</scope>
</reference>
<dbReference type="AlphaFoldDB" id="A0A382ZRX9"/>
<feature type="non-terminal residue" evidence="1">
    <location>
        <position position="1"/>
    </location>
</feature>